<evidence type="ECO:0000313" key="9">
    <source>
        <dbReference type="EMBL" id="CAK9183794.1"/>
    </source>
</evidence>
<comment type="cofactor">
    <cofactor evidence="1">
        <name>thiamine diphosphate</name>
        <dbReference type="ChEBI" id="CHEBI:58937"/>
    </cofactor>
</comment>
<proteinExistence type="predicted"/>
<keyword evidence="3" id="KW-0460">Magnesium</keyword>
<sequence>MQGPGSSIVIICRVDCRGDAVSSVVFGSLWELQLHHQLDSSSWTIKKLSLYLARKQNAAIFGLKCTVHQLLVGFSQLELPISTRLFLQLDSYFSWTFVSAEPHLLQRGFGDIFCISTHYAESPLSYKHAKLPMVVIVFNNSGVYGGDWRNPEEIIGPYKDDPAPTSFVPSAGYHLLIEAFGGMGYLVETPDELKSAFSEAFSTRKTVVINITIDPYAGAKKWEDAA</sequence>
<evidence type="ECO:0000256" key="2">
    <source>
        <dbReference type="ARBA" id="ARBA00022723"/>
    </source>
</evidence>
<keyword evidence="2" id="KW-0479">Metal-binding</keyword>
<reference evidence="9 10" key="1">
    <citation type="submission" date="2024-02" db="EMBL/GenBank/DDBJ databases">
        <authorList>
            <person name="Vignale AGUSTIN F."/>
            <person name="Sosa J E."/>
            <person name="Modenutti C."/>
        </authorList>
    </citation>
    <scope>NUCLEOTIDE SEQUENCE [LARGE SCALE GENOMIC DNA]</scope>
</reference>
<evidence type="ECO:0000256" key="3">
    <source>
        <dbReference type="ARBA" id="ARBA00022842"/>
    </source>
</evidence>
<dbReference type="GO" id="GO:0046872">
    <property type="term" value="F:metal ion binding"/>
    <property type="evidence" value="ECO:0007669"/>
    <property type="project" value="UniProtKB-KW"/>
</dbReference>
<dbReference type="EMBL" id="CAUOFW020008758">
    <property type="protein sequence ID" value="CAK9183794.1"/>
    <property type="molecule type" value="Genomic_DNA"/>
</dbReference>
<protein>
    <recommendedName>
        <fullName evidence="7">2-hydroxyacyl-CoA lyase</fullName>
        <ecNumber evidence="7">4.1.2.63</ecNumber>
    </recommendedName>
</protein>
<comment type="caution">
    <text evidence="9">The sequence shown here is derived from an EMBL/GenBank/DDBJ whole genome shotgun (WGS) entry which is preliminary data.</text>
</comment>
<evidence type="ECO:0000256" key="7">
    <source>
        <dbReference type="ARBA" id="ARBA00044518"/>
    </source>
</evidence>
<keyword evidence="4" id="KW-0456">Lyase</keyword>
<dbReference type="GO" id="GO:0106359">
    <property type="term" value="F:2-hydroxyacyl-CoA lyase activity"/>
    <property type="evidence" value="ECO:0007669"/>
    <property type="project" value="UniProtKB-EC"/>
</dbReference>
<dbReference type="Gene3D" id="3.40.50.970">
    <property type="match status" value="1"/>
</dbReference>
<evidence type="ECO:0000313" key="10">
    <source>
        <dbReference type="Proteomes" id="UP001642360"/>
    </source>
</evidence>
<keyword evidence="10" id="KW-1185">Reference proteome</keyword>
<feature type="domain" description="Thiamine pyrophosphate enzyme TPP-binding" evidence="8">
    <location>
        <begin position="129"/>
        <end position="211"/>
    </location>
</feature>
<evidence type="ECO:0000256" key="1">
    <source>
        <dbReference type="ARBA" id="ARBA00001964"/>
    </source>
</evidence>
<dbReference type="Pfam" id="PF02775">
    <property type="entry name" value="TPP_enzyme_C"/>
    <property type="match status" value="1"/>
</dbReference>
<gene>
    <name evidence="9" type="ORF">ILEXP_LOCUS54088</name>
</gene>
<dbReference type="InterPro" id="IPR029061">
    <property type="entry name" value="THDP-binding"/>
</dbReference>
<dbReference type="SUPFAM" id="SSF52518">
    <property type="entry name" value="Thiamin diphosphate-binding fold (THDP-binding)"/>
    <property type="match status" value="1"/>
</dbReference>
<dbReference type="InterPro" id="IPR045025">
    <property type="entry name" value="HACL1-like"/>
</dbReference>
<evidence type="ECO:0000256" key="6">
    <source>
        <dbReference type="ARBA" id="ARBA00044454"/>
    </source>
</evidence>
<name>A0ABC8US10_9AQUA</name>
<dbReference type="PANTHER" id="PTHR43710">
    <property type="entry name" value="2-HYDROXYACYL-COA LYASE"/>
    <property type="match status" value="1"/>
</dbReference>
<dbReference type="InterPro" id="IPR011766">
    <property type="entry name" value="TPP_enzyme_TPP-bd"/>
</dbReference>
<evidence type="ECO:0000256" key="4">
    <source>
        <dbReference type="ARBA" id="ARBA00023239"/>
    </source>
</evidence>
<comment type="catalytic activity">
    <reaction evidence="6">
        <text>an (R)-2-hydroxy-long-chain-fatty acyl-CoA = a long-chain fatty aldehyde + formyl-CoA</text>
        <dbReference type="Rhea" id="RHEA:67444"/>
        <dbReference type="ChEBI" id="CHEBI:17176"/>
        <dbReference type="ChEBI" id="CHEBI:57376"/>
        <dbReference type="ChEBI" id="CHEBI:170012"/>
        <dbReference type="EC" id="4.1.2.63"/>
    </reaction>
    <physiologicalReaction direction="left-to-right" evidence="6">
        <dbReference type="Rhea" id="RHEA:67445"/>
    </physiologicalReaction>
</comment>
<dbReference type="AlphaFoldDB" id="A0ABC8US10"/>
<evidence type="ECO:0000256" key="5">
    <source>
        <dbReference type="ARBA" id="ARBA00044451"/>
    </source>
</evidence>
<dbReference type="PANTHER" id="PTHR43710:SF2">
    <property type="entry name" value="2-HYDROXYACYL-COA LYASE 1"/>
    <property type="match status" value="1"/>
</dbReference>
<comment type="catalytic activity">
    <reaction evidence="5">
        <text>a 2-hydroxy-3-methyl fatty acyl-CoA = a 2-methyl-branched fatty aldehyde + formyl-CoA</text>
        <dbReference type="Rhea" id="RHEA:25375"/>
        <dbReference type="ChEBI" id="CHEBI:49188"/>
        <dbReference type="ChEBI" id="CHEBI:57376"/>
        <dbReference type="ChEBI" id="CHEBI:58783"/>
        <dbReference type="EC" id="4.1.2.63"/>
    </reaction>
    <physiologicalReaction direction="left-to-right" evidence="5">
        <dbReference type="Rhea" id="RHEA:25376"/>
    </physiologicalReaction>
</comment>
<dbReference type="Proteomes" id="UP001642360">
    <property type="component" value="Unassembled WGS sequence"/>
</dbReference>
<accession>A0ABC8US10</accession>
<organism evidence="9 10">
    <name type="scientific">Ilex paraguariensis</name>
    <name type="common">yerba mate</name>
    <dbReference type="NCBI Taxonomy" id="185542"/>
    <lineage>
        <taxon>Eukaryota</taxon>
        <taxon>Viridiplantae</taxon>
        <taxon>Streptophyta</taxon>
        <taxon>Embryophyta</taxon>
        <taxon>Tracheophyta</taxon>
        <taxon>Spermatophyta</taxon>
        <taxon>Magnoliopsida</taxon>
        <taxon>eudicotyledons</taxon>
        <taxon>Gunneridae</taxon>
        <taxon>Pentapetalae</taxon>
        <taxon>asterids</taxon>
        <taxon>campanulids</taxon>
        <taxon>Aquifoliales</taxon>
        <taxon>Aquifoliaceae</taxon>
        <taxon>Ilex</taxon>
    </lineage>
</organism>
<evidence type="ECO:0000259" key="8">
    <source>
        <dbReference type="Pfam" id="PF02775"/>
    </source>
</evidence>
<dbReference type="EC" id="4.1.2.63" evidence="7"/>